<evidence type="ECO:0000256" key="2">
    <source>
        <dbReference type="ARBA" id="ARBA00004916"/>
    </source>
</evidence>
<dbReference type="PANTHER" id="PTHR15362">
    <property type="entry name" value="PHOSPHATIDYLINOSITOL SYNTHASE"/>
    <property type="match status" value="1"/>
</dbReference>
<feature type="transmembrane region" description="Helical" evidence="23">
    <location>
        <begin position="35"/>
        <end position="57"/>
    </location>
</feature>
<evidence type="ECO:0000256" key="15">
    <source>
        <dbReference type="ARBA" id="ARBA00035767"/>
    </source>
</evidence>
<comment type="catalytic activity">
    <reaction evidence="17">
        <text>1-(1Z-octadecenyl)-2-(9Z-octadecenoyl)-sn-glycero-3-phosphoethanolamine + L-serine = 1-(1Z-octadecenyl)-2-(9Z-octadecenoyl)-sn-glycero-3-phospho-L-serine + ethanolamine</text>
        <dbReference type="Rhea" id="RHEA:41600"/>
        <dbReference type="ChEBI" id="CHEBI:33384"/>
        <dbReference type="ChEBI" id="CHEBI:57603"/>
        <dbReference type="ChEBI" id="CHEBI:78340"/>
        <dbReference type="ChEBI" id="CHEBI:78341"/>
    </reaction>
    <physiologicalReaction direction="left-to-right" evidence="17">
        <dbReference type="Rhea" id="RHEA:41601"/>
    </physiologicalReaction>
</comment>
<feature type="region of interest" description="Disordered" evidence="24">
    <location>
        <begin position="1"/>
        <end position="24"/>
    </location>
</feature>
<dbReference type="EC" id="2.7.8.29" evidence="23"/>
<evidence type="ECO:0000256" key="3">
    <source>
        <dbReference type="ARBA" id="ARBA00005189"/>
    </source>
</evidence>
<feature type="transmembrane region" description="Helical" evidence="23">
    <location>
        <begin position="287"/>
        <end position="310"/>
    </location>
</feature>
<evidence type="ECO:0000256" key="10">
    <source>
        <dbReference type="ARBA" id="ARBA00023098"/>
    </source>
</evidence>
<evidence type="ECO:0000256" key="23">
    <source>
        <dbReference type="RuleBase" id="RU368094"/>
    </source>
</evidence>
<keyword evidence="9 23" id="KW-1133">Transmembrane helix</keyword>
<evidence type="ECO:0000256" key="1">
    <source>
        <dbReference type="ARBA" id="ARBA00004477"/>
    </source>
</evidence>
<comment type="similarity">
    <text evidence="4 23">Belongs to the phosphatidyl serine synthase family.</text>
</comment>
<dbReference type="GO" id="GO:0106245">
    <property type="term" value="F:L-serine-phosphatidylethanolamine phosphatidyltransferase activity"/>
    <property type="evidence" value="ECO:0007669"/>
    <property type="project" value="UniProtKB-UniRule"/>
</dbReference>
<feature type="transmembrane region" description="Helical" evidence="23">
    <location>
        <begin position="69"/>
        <end position="88"/>
    </location>
</feature>
<organism evidence="25">
    <name type="scientific">Phallusia mammillata</name>
    <dbReference type="NCBI Taxonomy" id="59560"/>
    <lineage>
        <taxon>Eukaryota</taxon>
        <taxon>Metazoa</taxon>
        <taxon>Chordata</taxon>
        <taxon>Tunicata</taxon>
        <taxon>Ascidiacea</taxon>
        <taxon>Phlebobranchia</taxon>
        <taxon>Ascidiidae</taxon>
        <taxon>Phallusia</taxon>
    </lineage>
</organism>
<evidence type="ECO:0000256" key="19">
    <source>
        <dbReference type="ARBA" id="ARBA00036428"/>
    </source>
</evidence>
<evidence type="ECO:0000256" key="22">
    <source>
        <dbReference type="ARBA" id="ARBA00036733"/>
    </source>
</evidence>
<comment type="pathway">
    <text evidence="2 23">Phospholipid metabolism; phosphatidylserine biosynthesis.</text>
</comment>
<comment type="catalytic activity">
    <reaction evidence="18">
        <text>1-octadecanoyl-2-(5Z,8Z,11Z,14Z)-eicosatetraenoyl-sn-glycero-3-phosphoethanolamine + L-serine = 1-octadecanoyl-2-(5Z,8Z,11Z,14Z)-eicosatetraenoyl-sn-glycero-3-phosphoserine + ethanolamine</text>
        <dbReference type="Rhea" id="RHEA:41500"/>
        <dbReference type="ChEBI" id="CHEBI:33384"/>
        <dbReference type="ChEBI" id="CHEBI:57603"/>
        <dbReference type="ChEBI" id="CHEBI:78268"/>
        <dbReference type="ChEBI" id="CHEBI:78269"/>
    </reaction>
    <physiologicalReaction direction="left-to-right" evidence="18">
        <dbReference type="Rhea" id="RHEA:41501"/>
    </physiologicalReaction>
</comment>
<evidence type="ECO:0000256" key="8">
    <source>
        <dbReference type="ARBA" id="ARBA00022824"/>
    </source>
</evidence>
<comment type="catalytic activity">
    <reaction evidence="14">
        <text>a 1,2-diacyl-sn-glycero-3-phosphoethanolamine + L-serine = a 1,2-diacyl-sn-glycero-3-phospho-L-serine + ethanolamine</text>
        <dbReference type="Rhea" id="RHEA:27606"/>
        <dbReference type="ChEBI" id="CHEBI:33384"/>
        <dbReference type="ChEBI" id="CHEBI:57262"/>
        <dbReference type="ChEBI" id="CHEBI:57603"/>
        <dbReference type="ChEBI" id="CHEBI:64612"/>
        <dbReference type="EC" id="2.7.8.29"/>
    </reaction>
    <physiologicalReaction direction="left-to-right" evidence="14">
        <dbReference type="Rhea" id="RHEA:27607"/>
    </physiologicalReaction>
</comment>
<keyword evidence="6 23" id="KW-0808">Transferase</keyword>
<protein>
    <recommendedName>
        <fullName evidence="23">Phosphatidylserine synthase</fullName>
        <ecNumber evidence="23">2.7.8.29</ecNumber>
    </recommendedName>
    <alternativeName>
        <fullName evidence="23">Serine-exchange enzyme</fullName>
    </alternativeName>
</protein>
<evidence type="ECO:0000256" key="4">
    <source>
        <dbReference type="ARBA" id="ARBA00008671"/>
    </source>
</evidence>
<evidence type="ECO:0000256" key="20">
    <source>
        <dbReference type="ARBA" id="ARBA00036623"/>
    </source>
</evidence>
<sequence>MLETSTHSVHKKNNNHSKGRRESESLVYDDGTNTFFWRAHTISVLVFGVIALVYVVFIEDQSDDREFNTKRGIIASVLVFLAFGITQAKDGPFIRPHPAFWRLMLCISVLYELGLVFLLFQSVSDARFMLTYIDPKLNQALDFRAYGGECTLWDPGHPNGPLHNFVDKLDGFVIAHFLGWFFKALILRDIWLTNCISIAFELLEYTFEHQLPNFSECWWDHWIMDFLICNGLGIYLGMQCLKHLSAKEYKWHGLWNISSYRGKMRRVVSQFSPYSWVKFKWQPTENLFRWLFVLILTMMFLLAELNTFYLKFVLWVPPDHPIVLGRLIAYLPWGAVAVRESYDYAGGTAKKFGQQAWMISAIIITEFLIVVKFGSDVLSTPFPAYIQWFWLVVLLTYIVYTIWKFQMKFPRFKRWFQVNVEHKKIETSSASELSDGWSDQEPPDGVRKRVTLHANGNPSN</sequence>
<keyword evidence="8 23" id="KW-0256">Endoplasmic reticulum</keyword>
<keyword evidence="7 23" id="KW-0812">Transmembrane</keyword>
<dbReference type="EMBL" id="LR789400">
    <property type="protein sequence ID" value="CAB3265262.1"/>
    <property type="molecule type" value="mRNA"/>
</dbReference>
<dbReference type="Pfam" id="PF03034">
    <property type="entry name" value="PSS"/>
    <property type="match status" value="1"/>
</dbReference>
<name>A0A6F9DP86_9ASCI</name>
<dbReference type="InterPro" id="IPR004277">
    <property type="entry name" value="PSS"/>
</dbReference>
<feature type="transmembrane region" description="Helical" evidence="23">
    <location>
        <begin position="100"/>
        <end position="120"/>
    </location>
</feature>
<reference evidence="25" key="1">
    <citation type="submission" date="2020-04" db="EMBL/GenBank/DDBJ databases">
        <authorList>
            <person name="Neveu A P."/>
        </authorList>
    </citation>
    <scope>NUCLEOTIDE SEQUENCE</scope>
    <source>
        <tissue evidence="25">Whole embryo</tissue>
    </source>
</reference>
<evidence type="ECO:0000256" key="18">
    <source>
        <dbReference type="ARBA" id="ARBA00035955"/>
    </source>
</evidence>
<feature type="transmembrane region" description="Helical" evidence="23">
    <location>
        <begin position="385"/>
        <end position="403"/>
    </location>
</feature>
<evidence type="ECO:0000256" key="11">
    <source>
        <dbReference type="ARBA" id="ARBA00023136"/>
    </source>
</evidence>
<feature type="compositionally biased region" description="Basic residues" evidence="24">
    <location>
        <begin position="8"/>
        <end position="19"/>
    </location>
</feature>
<evidence type="ECO:0000256" key="9">
    <source>
        <dbReference type="ARBA" id="ARBA00022989"/>
    </source>
</evidence>
<evidence type="ECO:0000256" key="16">
    <source>
        <dbReference type="ARBA" id="ARBA00035833"/>
    </source>
</evidence>
<dbReference type="GO" id="GO:0006659">
    <property type="term" value="P:phosphatidylserine biosynthetic process"/>
    <property type="evidence" value="ECO:0007669"/>
    <property type="project" value="UniProtKB-UniRule"/>
</dbReference>
<evidence type="ECO:0000256" key="17">
    <source>
        <dbReference type="ARBA" id="ARBA00035875"/>
    </source>
</evidence>
<dbReference type="GO" id="GO:0005789">
    <property type="term" value="C:endoplasmic reticulum membrane"/>
    <property type="evidence" value="ECO:0007669"/>
    <property type="project" value="UniProtKB-SubCell"/>
</dbReference>
<comment type="catalytic activity">
    <reaction evidence="20">
        <text>1-(1Z-octadecenyl)-2-(4Z,7Z,10Z,13Z,16Z,19Z-docosahexaenoyl)-sn-glycero-3-phosphoethanolamine + L-serine = 1-(1Z-octadecenyl)-2-(4Z,7Z,10Z,13Z,16Z,19Z-docosahexaenoyl)-sn-glycero-3-phospho-L-serine + ethanolamine</text>
        <dbReference type="Rhea" id="RHEA:41496"/>
        <dbReference type="ChEBI" id="CHEBI:33384"/>
        <dbReference type="ChEBI" id="CHEBI:57603"/>
        <dbReference type="ChEBI" id="CHEBI:78263"/>
        <dbReference type="ChEBI" id="CHEBI:78264"/>
    </reaction>
    <physiologicalReaction direction="left-to-right" evidence="20">
        <dbReference type="Rhea" id="RHEA:41497"/>
    </physiologicalReaction>
</comment>
<comment type="catalytic activity">
    <reaction evidence="15">
        <text>1-hexadecanoyl-2-(9Z-octadecenoyl)-sn-glycero-3-phosphoethanolamine + L-serine = 1-hexadecanoyl-2-(9Z-octadecenoyl)-sn-glycero-3-phospho-L-serine + ethanolamine</text>
        <dbReference type="Rhea" id="RHEA:41484"/>
        <dbReference type="ChEBI" id="CHEBI:33384"/>
        <dbReference type="ChEBI" id="CHEBI:57603"/>
        <dbReference type="ChEBI" id="CHEBI:73007"/>
        <dbReference type="ChEBI" id="CHEBI:75029"/>
    </reaction>
    <physiologicalReaction direction="left-to-right" evidence="15">
        <dbReference type="Rhea" id="RHEA:41485"/>
    </physiologicalReaction>
</comment>
<evidence type="ECO:0000256" key="5">
    <source>
        <dbReference type="ARBA" id="ARBA00022516"/>
    </source>
</evidence>
<keyword evidence="13 23" id="KW-1208">Phospholipid metabolism</keyword>
<dbReference type="PANTHER" id="PTHR15362:SF7">
    <property type="entry name" value="PHOSPHATIDYLSERINE SYNTHASE 2"/>
    <property type="match status" value="1"/>
</dbReference>
<feature type="transmembrane region" description="Helical" evidence="23">
    <location>
        <begin position="354"/>
        <end position="373"/>
    </location>
</feature>
<gene>
    <name evidence="25" type="primary">Ptdss2</name>
</gene>
<keyword evidence="12 23" id="KW-0594">Phospholipid biosynthesis</keyword>
<evidence type="ECO:0000256" key="14">
    <source>
        <dbReference type="ARBA" id="ARBA00023686"/>
    </source>
</evidence>
<comment type="catalytic activity">
    <reaction evidence="16">
        <text>1-hexadecanoyl-2-(4Z,7Z,10Z,13Z,16Z,19Z-docosahexaenoyl)-sn-glycero-3-phosphoethanolamine + L-serine = 1-hexadecanoyl-2-(4Z,7Z,10Z,13Z,16Z,19Z-docosahexaenoyl)-sn-glycero-3-phosphoserine + ethanolamine</text>
        <dbReference type="Rhea" id="RHEA:41488"/>
        <dbReference type="ChEBI" id="CHEBI:33384"/>
        <dbReference type="ChEBI" id="CHEBI:57603"/>
        <dbReference type="ChEBI" id="CHEBI:78261"/>
        <dbReference type="ChEBI" id="CHEBI:78262"/>
    </reaction>
    <physiologicalReaction direction="left-to-right" evidence="16">
        <dbReference type="Rhea" id="RHEA:41489"/>
    </physiologicalReaction>
</comment>
<comment type="catalytic activity">
    <reaction evidence="19">
        <text>1-octadecanoyl-2-(4Z,7Z,10Z,13Z,16Z,19Z-docosahexaenoyl)-sn-glycero-3-phosphoethanolamine + L-serine = 1-octadecanoyl-2-(4Z,7Z,10Z,13Z,16Z,19Z-docosahexaenoyl)-sn-glycero-3-phosphoserine + ethanolamine</text>
        <dbReference type="Rhea" id="RHEA:41492"/>
        <dbReference type="ChEBI" id="CHEBI:33384"/>
        <dbReference type="ChEBI" id="CHEBI:57603"/>
        <dbReference type="ChEBI" id="CHEBI:78265"/>
        <dbReference type="ChEBI" id="CHEBI:78266"/>
    </reaction>
    <physiologicalReaction direction="left-to-right" evidence="19">
        <dbReference type="Rhea" id="RHEA:41493"/>
    </physiologicalReaction>
</comment>
<evidence type="ECO:0000313" key="25">
    <source>
        <dbReference type="EMBL" id="CAB3265262.1"/>
    </source>
</evidence>
<comment type="catalytic activity">
    <reaction evidence="21">
        <text>1-octadecanoyl-2-(9Z-octadecenoyl)-sn-glycero-3-phosphoethanolamine + L-serine = 1-octadecanoyl-2-(9Z-octadecenoyl)-sn-glycero-3-phospho-L-serine + ethanolamine</text>
        <dbReference type="Rhea" id="RHEA:40795"/>
        <dbReference type="ChEBI" id="CHEBI:33384"/>
        <dbReference type="ChEBI" id="CHEBI:57603"/>
        <dbReference type="ChEBI" id="CHEBI:75038"/>
        <dbReference type="ChEBI" id="CHEBI:78260"/>
    </reaction>
    <physiologicalReaction direction="left-to-right" evidence="21">
        <dbReference type="Rhea" id="RHEA:40796"/>
    </physiologicalReaction>
</comment>
<evidence type="ECO:0000256" key="6">
    <source>
        <dbReference type="ARBA" id="ARBA00022679"/>
    </source>
</evidence>
<feature type="transmembrane region" description="Helical" evidence="23">
    <location>
        <begin position="322"/>
        <end position="342"/>
    </location>
</feature>
<accession>A0A6F9DP86</accession>
<comment type="subcellular location">
    <subcellularLocation>
        <location evidence="1 23">Endoplasmic reticulum membrane</location>
        <topology evidence="1 23">Multi-pass membrane protein</topology>
    </subcellularLocation>
</comment>
<evidence type="ECO:0000256" key="24">
    <source>
        <dbReference type="SAM" id="MobiDB-lite"/>
    </source>
</evidence>
<feature type="region of interest" description="Disordered" evidence="24">
    <location>
        <begin position="427"/>
        <end position="460"/>
    </location>
</feature>
<evidence type="ECO:0000256" key="13">
    <source>
        <dbReference type="ARBA" id="ARBA00023264"/>
    </source>
</evidence>
<proteinExistence type="evidence at transcript level"/>
<dbReference type="UniPathway" id="UPA00948"/>
<dbReference type="AlphaFoldDB" id="A0A6F9DP86"/>
<comment type="function">
    <text evidence="23">Catalyzes a base-exchange reaction in which the polar head group of phosphatidylethanolamine (PE) is replaced by L-serine.</text>
</comment>
<evidence type="ECO:0000256" key="21">
    <source>
        <dbReference type="ARBA" id="ARBA00036644"/>
    </source>
</evidence>
<comment type="catalytic activity">
    <reaction evidence="22">
        <text>1-(1Z-octadecenyl)-2-(5Z,8Z,11Z,14Z- eicosatetraenoyl)-sn-glycero-3-phosphoethanolamine + L-serine = 1-(1Z-octadecenyl)-2-(5Z,8Z,11Z,14Z-eicosatetraenoyl)-sn-glycero-3-phospho-L-serine + ethanolamine</text>
        <dbReference type="Rhea" id="RHEA:41604"/>
        <dbReference type="ChEBI" id="CHEBI:33384"/>
        <dbReference type="ChEBI" id="CHEBI:57603"/>
        <dbReference type="ChEBI" id="CHEBI:78342"/>
        <dbReference type="ChEBI" id="CHEBI:78343"/>
    </reaction>
    <physiologicalReaction direction="left-to-right" evidence="22">
        <dbReference type="Rhea" id="RHEA:41605"/>
    </physiologicalReaction>
</comment>
<evidence type="ECO:0000256" key="7">
    <source>
        <dbReference type="ARBA" id="ARBA00022692"/>
    </source>
</evidence>
<evidence type="ECO:0000256" key="12">
    <source>
        <dbReference type="ARBA" id="ARBA00023209"/>
    </source>
</evidence>
<comment type="pathway">
    <text evidence="3">Lipid metabolism.</text>
</comment>
<keyword evidence="11 23" id="KW-0472">Membrane</keyword>
<keyword evidence="10 23" id="KW-0443">Lipid metabolism</keyword>
<keyword evidence="5 23" id="KW-0444">Lipid biosynthesis</keyword>